<dbReference type="GO" id="GO:0016020">
    <property type="term" value="C:membrane"/>
    <property type="evidence" value="ECO:0007669"/>
    <property type="project" value="UniProtKB-SubCell"/>
</dbReference>
<dbReference type="Proteomes" id="UP000694890">
    <property type="component" value="Linkage group LG15"/>
</dbReference>
<keyword evidence="7" id="KW-1133">Transmembrane helix</keyword>
<dbReference type="RefSeq" id="XP_050931986.1">
    <property type="nucleotide sequence ID" value="XM_051076029.1"/>
</dbReference>
<dbReference type="SMART" id="SM00409">
    <property type="entry name" value="IG"/>
    <property type="match status" value="1"/>
</dbReference>
<dbReference type="InterPro" id="IPR013106">
    <property type="entry name" value="Ig_V-set"/>
</dbReference>
<organism evidence="10 11">
    <name type="scientific">Lates calcarifer</name>
    <name type="common">Barramundi</name>
    <name type="synonym">Holocentrus calcarifer</name>
    <dbReference type="NCBI Taxonomy" id="8187"/>
    <lineage>
        <taxon>Eukaryota</taxon>
        <taxon>Metazoa</taxon>
        <taxon>Chordata</taxon>
        <taxon>Craniata</taxon>
        <taxon>Vertebrata</taxon>
        <taxon>Euteleostomi</taxon>
        <taxon>Actinopterygii</taxon>
        <taxon>Neopterygii</taxon>
        <taxon>Teleostei</taxon>
        <taxon>Neoteleostei</taxon>
        <taxon>Acanthomorphata</taxon>
        <taxon>Carangaria</taxon>
        <taxon>Carangaria incertae sedis</taxon>
        <taxon>Centropomidae</taxon>
        <taxon>Lates</taxon>
    </lineage>
</organism>
<evidence type="ECO:0000256" key="4">
    <source>
        <dbReference type="ARBA" id="ARBA00023136"/>
    </source>
</evidence>
<dbReference type="PROSITE" id="PS50835">
    <property type="entry name" value="IG_LIKE"/>
    <property type="match status" value="1"/>
</dbReference>
<dbReference type="Pfam" id="PF07686">
    <property type="entry name" value="V-set"/>
    <property type="match status" value="1"/>
</dbReference>
<accession>A0AAJ8BGS9</accession>
<dbReference type="GO" id="GO:0007156">
    <property type="term" value="P:homophilic cell adhesion via plasma membrane adhesion molecules"/>
    <property type="evidence" value="ECO:0007669"/>
    <property type="project" value="TreeGrafter"/>
</dbReference>
<evidence type="ECO:0000256" key="1">
    <source>
        <dbReference type="ARBA" id="ARBA00004370"/>
    </source>
</evidence>
<evidence type="ECO:0000313" key="11">
    <source>
        <dbReference type="RefSeq" id="XP_050931986.1"/>
    </source>
</evidence>
<dbReference type="SUPFAM" id="SSF48726">
    <property type="entry name" value="Immunoglobulin"/>
    <property type="match status" value="1"/>
</dbReference>
<proteinExistence type="predicted"/>
<feature type="chain" id="PRO_5042594023" evidence="8">
    <location>
        <begin position="23"/>
        <end position="189"/>
    </location>
</feature>
<evidence type="ECO:0000256" key="2">
    <source>
        <dbReference type="ARBA" id="ARBA00022729"/>
    </source>
</evidence>
<protein>
    <submittedName>
        <fullName evidence="11">Nectin-3-like protein</fullName>
    </submittedName>
</protein>
<evidence type="ECO:0000256" key="6">
    <source>
        <dbReference type="ARBA" id="ARBA00023180"/>
    </source>
</evidence>
<gene>
    <name evidence="11" type="primary">LOC108880709</name>
</gene>
<evidence type="ECO:0000313" key="10">
    <source>
        <dbReference type="Proteomes" id="UP000694890"/>
    </source>
</evidence>
<dbReference type="GeneID" id="108880709"/>
<sequence length="189" mass="20960">MRTCNTSPLLMLIYFTLRVLEAQQVNVKPEATGYLGHDITLPCQFIQGPENANITQVQWDLLEPEGKRVTIIVSNSQFGVNIYDSPLKGRVEIKEQSLIIKDVEMADAGSYMCTFTTFPSGSFEGTTKLVVKEKTVQMHTLPRLIAAGVFVLIVVTMAVTTYIIIIRMRRGSSVRHCITSDTGGPVMCN</sequence>
<dbReference type="KEGG" id="lcf:108880709"/>
<evidence type="ECO:0000256" key="5">
    <source>
        <dbReference type="ARBA" id="ARBA00023157"/>
    </source>
</evidence>
<dbReference type="PANTHER" id="PTHR23277">
    <property type="entry name" value="NECTIN-RELATED"/>
    <property type="match status" value="1"/>
</dbReference>
<keyword evidence="3" id="KW-0677">Repeat</keyword>
<dbReference type="SMART" id="SM00406">
    <property type="entry name" value="IGv"/>
    <property type="match status" value="1"/>
</dbReference>
<dbReference type="GO" id="GO:0007157">
    <property type="term" value="P:heterophilic cell-cell adhesion via plasma membrane cell adhesion molecules"/>
    <property type="evidence" value="ECO:0007669"/>
    <property type="project" value="TreeGrafter"/>
</dbReference>
<feature type="signal peptide" evidence="8">
    <location>
        <begin position="1"/>
        <end position="22"/>
    </location>
</feature>
<keyword evidence="4 7" id="KW-0472">Membrane</keyword>
<comment type="subcellular location">
    <subcellularLocation>
        <location evidence="1">Membrane</location>
    </subcellularLocation>
</comment>
<keyword evidence="2 8" id="KW-0732">Signal</keyword>
<reference evidence="11" key="1">
    <citation type="submission" date="2025-08" db="UniProtKB">
        <authorList>
            <consortium name="RefSeq"/>
        </authorList>
    </citation>
    <scope>IDENTIFICATION</scope>
    <source>
        <tissue evidence="11">Brain</tissue>
    </source>
</reference>
<dbReference type="InterPro" id="IPR013783">
    <property type="entry name" value="Ig-like_fold"/>
</dbReference>
<evidence type="ECO:0000259" key="9">
    <source>
        <dbReference type="PROSITE" id="PS50835"/>
    </source>
</evidence>
<name>A0AAJ8BGS9_LATCA</name>
<dbReference type="InterPro" id="IPR007110">
    <property type="entry name" value="Ig-like_dom"/>
</dbReference>
<dbReference type="GO" id="GO:0005912">
    <property type="term" value="C:adherens junction"/>
    <property type="evidence" value="ECO:0007669"/>
    <property type="project" value="TreeGrafter"/>
</dbReference>
<feature type="domain" description="Ig-like" evidence="9">
    <location>
        <begin position="8"/>
        <end position="137"/>
    </location>
</feature>
<dbReference type="Gene3D" id="2.60.40.10">
    <property type="entry name" value="Immunoglobulins"/>
    <property type="match status" value="1"/>
</dbReference>
<dbReference type="InterPro" id="IPR051427">
    <property type="entry name" value="Nectin/Nectin-like"/>
</dbReference>
<keyword evidence="5" id="KW-1015">Disulfide bond</keyword>
<evidence type="ECO:0000256" key="8">
    <source>
        <dbReference type="SAM" id="SignalP"/>
    </source>
</evidence>
<dbReference type="AlphaFoldDB" id="A0AAJ8BGS9"/>
<dbReference type="InterPro" id="IPR036179">
    <property type="entry name" value="Ig-like_dom_sf"/>
</dbReference>
<dbReference type="PANTHER" id="PTHR23277:SF109">
    <property type="entry name" value="POLIOVIRUS RECEPTOR"/>
    <property type="match status" value="1"/>
</dbReference>
<keyword evidence="7" id="KW-0812">Transmembrane</keyword>
<evidence type="ECO:0000256" key="7">
    <source>
        <dbReference type="SAM" id="Phobius"/>
    </source>
</evidence>
<dbReference type="InterPro" id="IPR003599">
    <property type="entry name" value="Ig_sub"/>
</dbReference>
<evidence type="ECO:0000256" key="3">
    <source>
        <dbReference type="ARBA" id="ARBA00022737"/>
    </source>
</evidence>
<keyword evidence="6" id="KW-0325">Glycoprotein</keyword>
<feature type="transmembrane region" description="Helical" evidence="7">
    <location>
        <begin position="144"/>
        <end position="165"/>
    </location>
</feature>